<name>A0AAZ1XFK3_OREAU</name>
<dbReference type="InterPro" id="IPR028082">
    <property type="entry name" value="Peripla_BP_I"/>
</dbReference>
<keyword evidence="8" id="KW-1185">Reference proteome</keyword>
<reference evidence="8" key="1">
    <citation type="submission" date="2020-03" db="EMBL/GenBank/DDBJ databases">
        <title>Evolution of repeat sequences and sex chromosomes of tilapia species revealed by chromosome-level genomes.</title>
        <authorList>
            <person name="Xu L."/>
            <person name="Tao W."/>
            <person name="Wang D."/>
            <person name="Zhou Q."/>
        </authorList>
    </citation>
    <scope>NUCLEOTIDE SEQUENCE [LARGE SCALE GENOMIC DNA]</scope>
    <source>
        <strain evidence="8">Israel</strain>
    </source>
</reference>
<accession>A0AAZ1XFK3</accession>
<evidence type="ECO:0000256" key="2">
    <source>
        <dbReference type="ARBA" id="ARBA00022692"/>
    </source>
</evidence>
<dbReference type="CDD" id="cd06378">
    <property type="entry name" value="PBP1_iGluR_NMDA_NR2"/>
    <property type="match status" value="1"/>
</dbReference>
<reference evidence="7" key="2">
    <citation type="submission" date="2025-08" db="UniProtKB">
        <authorList>
            <consortium name="Ensembl"/>
        </authorList>
    </citation>
    <scope>IDENTIFICATION</scope>
</reference>
<feature type="chain" id="PRO_5044245257" description="Receptor ligand binding region domain-containing protein" evidence="5">
    <location>
        <begin position="36"/>
        <end position="394"/>
    </location>
</feature>
<sequence>MALPRGHPPPSPWPPLFLLLLFLLLLISSPLPLQARPLLLHPSINVAVVFSGSSYQNEVRGRLSGENFVDLPVVVSPVTVLVNDTNPRDLLTRLCDTMATEKLHGVVFEDDVGSEVAQILDFLSTQTALPIVGISGGSAVVIPYKAEGSSFLQMGVSLEQQVNCIFKMMEEYDWGEFAVITSLMPGYDTFVDIVQSYTDTSYFLWNVQDIMSLEMSVGANDMKLKRMLQQLDSQVLLAYCSHEEAQYLFKNAAEVGLLGPGYIWILPSLAVGNPDSSPPASFPIGVIGVITDQWRKSLRQRVREGVAIVAKGAESFKRQYGFIPEGHGDCNKPAKHSDNYTLFRHMLNVTWERRDLSFNNQGFLSNPSMVIISLDRDRIWDKVLGRWILLSVSS</sequence>
<feature type="domain" description="Receptor ligand binding region" evidence="6">
    <location>
        <begin position="113"/>
        <end position="374"/>
    </location>
</feature>
<proteinExistence type="predicted"/>
<evidence type="ECO:0000259" key="6">
    <source>
        <dbReference type="Pfam" id="PF01094"/>
    </source>
</evidence>
<evidence type="ECO:0000256" key="3">
    <source>
        <dbReference type="ARBA" id="ARBA00022989"/>
    </source>
</evidence>
<dbReference type="AlphaFoldDB" id="A0AAZ1XFK3"/>
<dbReference type="Ensembl" id="ENSOABT00000071401.1">
    <property type="protein sequence ID" value="ENSOABP00000066375.1"/>
    <property type="gene ID" value="ENSOABG00000023445.2"/>
</dbReference>
<gene>
    <name evidence="7" type="primary">LOC116325986</name>
</gene>
<evidence type="ECO:0000256" key="4">
    <source>
        <dbReference type="ARBA" id="ARBA00023136"/>
    </source>
</evidence>
<dbReference type="Pfam" id="PF01094">
    <property type="entry name" value="ANF_receptor"/>
    <property type="match status" value="1"/>
</dbReference>
<comment type="subcellular location">
    <subcellularLocation>
        <location evidence="1">Membrane</location>
    </subcellularLocation>
</comment>
<organism evidence="7 8">
    <name type="scientific">Oreochromis aureus</name>
    <name type="common">Israeli tilapia</name>
    <name type="synonym">Chromis aureus</name>
    <dbReference type="NCBI Taxonomy" id="47969"/>
    <lineage>
        <taxon>Eukaryota</taxon>
        <taxon>Metazoa</taxon>
        <taxon>Chordata</taxon>
        <taxon>Craniata</taxon>
        <taxon>Vertebrata</taxon>
        <taxon>Euteleostomi</taxon>
        <taxon>Actinopterygii</taxon>
        <taxon>Neopterygii</taxon>
        <taxon>Teleostei</taxon>
        <taxon>Neoteleostei</taxon>
        <taxon>Acanthomorphata</taxon>
        <taxon>Ovalentaria</taxon>
        <taxon>Cichlomorphae</taxon>
        <taxon>Cichliformes</taxon>
        <taxon>Cichlidae</taxon>
        <taxon>African cichlids</taxon>
        <taxon>Pseudocrenilabrinae</taxon>
        <taxon>Oreochromini</taxon>
        <taxon>Oreochromis</taxon>
    </lineage>
</organism>
<dbReference type="SUPFAM" id="SSF53822">
    <property type="entry name" value="Periplasmic binding protein-like I"/>
    <property type="match status" value="1"/>
</dbReference>
<dbReference type="InterPro" id="IPR001828">
    <property type="entry name" value="ANF_lig-bd_rcpt"/>
</dbReference>
<dbReference type="FunFam" id="3.40.50.2300:FF:000020">
    <property type="entry name" value="Glutamate receptor ionotropic, NMDA 2B, putative"/>
    <property type="match status" value="1"/>
</dbReference>
<dbReference type="GO" id="GO:0016020">
    <property type="term" value="C:membrane"/>
    <property type="evidence" value="ECO:0007669"/>
    <property type="project" value="UniProtKB-SubCell"/>
</dbReference>
<keyword evidence="4" id="KW-0472">Membrane</keyword>
<feature type="signal peptide" evidence="5">
    <location>
        <begin position="1"/>
        <end position="35"/>
    </location>
</feature>
<dbReference type="Gene3D" id="3.40.50.2300">
    <property type="match status" value="2"/>
</dbReference>
<reference evidence="7" key="3">
    <citation type="submission" date="2025-09" db="UniProtKB">
        <authorList>
            <consortium name="Ensembl"/>
        </authorList>
    </citation>
    <scope>IDENTIFICATION</scope>
</reference>
<evidence type="ECO:0000313" key="8">
    <source>
        <dbReference type="Proteomes" id="UP000472276"/>
    </source>
</evidence>
<keyword evidence="2" id="KW-0812">Transmembrane</keyword>
<evidence type="ECO:0000313" key="7">
    <source>
        <dbReference type="Ensembl" id="ENSOABP00000066375.1"/>
    </source>
</evidence>
<evidence type="ECO:0000256" key="5">
    <source>
        <dbReference type="SAM" id="SignalP"/>
    </source>
</evidence>
<dbReference type="Proteomes" id="UP000472276">
    <property type="component" value="Unassembled WGS sequence"/>
</dbReference>
<keyword evidence="5" id="KW-0732">Signal</keyword>
<evidence type="ECO:0000256" key="1">
    <source>
        <dbReference type="ARBA" id="ARBA00004370"/>
    </source>
</evidence>
<protein>
    <recommendedName>
        <fullName evidence="6">Receptor ligand binding region domain-containing protein</fullName>
    </recommendedName>
</protein>
<keyword evidence="3" id="KW-1133">Transmembrane helix</keyword>